<evidence type="ECO:0000313" key="1">
    <source>
        <dbReference type="EMBL" id="KAK3776474.1"/>
    </source>
</evidence>
<organism evidence="1 2">
    <name type="scientific">Elysia crispata</name>
    <name type="common">lettuce slug</name>
    <dbReference type="NCBI Taxonomy" id="231223"/>
    <lineage>
        <taxon>Eukaryota</taxon>
        <taxon>Metazoa</taxon>
        <taxon>Spiralia</taxon>
        <taxon>Lophotrochozoa</taxon>
        <taxon>Mollusca</taxon>
        <taxon>Gastropoda</taxon>
        <taxon>Heterobranchia</taxon>
        <taxon>Euthyneura</taxon>
        <taxon>Panpulmonata</taxon>
        <taxon>Sacoglossa</taxon>
        <taxon>Placobranchoidea</taxon>
        <taxon>Plakobranchidae</taxon>
        <taxon>Elysia</taxon>
    </lineage>
</organism>
<dbReference type="EMBL" id="JAWDGP010003216">
    <property type="protein sequence ID" value="KAK3776474.1"/>
    <property type="molecule type" value="Genomic_DNA"/>
</dbReference>
<gene>
    <name evidence="1" type="ORF">RRG08_023826</name>
</gene>
<proteinExistence type="predicted"/>
<sequence>MLLTDIEWSAIIELFADSAYITAGILQLANENISLWISNASSGRTELECKTGIILQVNWYTQLDDFSSSSAGLYL</sequence>
<protein>
    <submittedName>
        <fullName evidence="1">Uncharacterized protein</fullName>
    </submittedName>
</protein>
<dbReference type="Proteomes" id="UP001283361">
    <property type="component" value="Unassembled WGS sequence"/>
</dbReference>
<evidence type="ECO:0000313" key="2">
    <source>
        <dbReference type="Proteomes" id="UP001283361"/>
    </source>
</evidence>
<keyword evidence="2" id="KW-1185">Reference proteome</keyword>
<dbReference type="AlphaFoldDB" id="A0AAE1DMX3"/>
<name>A0AAE1DMX3_9GAST</name>
<comment type="caution">
    <text evidence="1">The sequence shown here is derived from an EMBL/GenBank/DDBJ whole genome shotgun (WGS) entry which is preliminary data.</text>
</comment>
<reference evidence="1" key="1">
    <citation type="journal article" date="2023" name="G3 (Bethesda)">
        <title>A reference genome for the long-term kleptoplast-retaining sea slug Elysia crispata morphotype clarki.</title>
        <authorList>
            <person name="Eastman K.E."/>
            <person name="Pendleton A.L."/>
            <person name="Shaikh M.A."/>
            <person name="Suttiyut T."/>
            <person name="Ogas R."/>
            <person name="Tomko P."/>
            <person name="Gavelis G."/>
            <person name="Widhalm J.R."/>
            <person name="Wisecaver J.H."/>
        </authorList>
    </citation>
    <scope>NUCLEOTIDE SEQUENCE</scope>
    <source>
        <strain evidence="1">ECLA1</strain>
    </source>
</reference>
<accession>A0AAE1DMX3</accession>